<proteinExistence type="predicted"/>
<evidence type="ECO:0000313" key="2">
    <source>
        <dbReference type="Proteomes" id="UP000827092"/>
    </source>
</evidence>
<keyword evidence="2" id="KW-1185">Reference proteome</keyword>
<protein>
    <submittedName>
        <fullName evidence="1">Uncharacterized protein</fullName>
    </submittedName>
</protein>
<organism evidence="1 2">
    <name type="scientific">Oedothorax gibbosus</name>
    <dbReference type="NCBI Taxonomy" id="931172"/>
    <lineage>
        <taxon>Eukaryota</taxon>
        <taxon>Metazoa</taxon>
        <taxon>Ecdysozoa</taxon>
        <taxon>Arthropoda</taxon>
        <taxon>Chelicerata</taxon>
        <taxon>Arachnida</taxon>
        <taxon>Araneae</taxon>
        <taxon>Araneomorphae</taxon>
        <taxon>Entelegynae</taxon>
        <taxon>Araneoidea</taxon>
        <taxon>Linyphiidae</taxon>
        <taxon>Erigoninae</taxon>
        <taxon>Oedothorax</taxon>
    </lineage>
</organism>
<reference evidence="1 2" key="1">
    <citation type="journal article" date="2022" name="Nat. Ecol. Evol.">
        <title>A masculinizing supergene underlies an exaggerated male reproductive morph in a spider.</title>
        <authorList>
            <person name="Hendrickx F."/>
            <person name="De Corte Z."/>
            <person name="Sonet G."/>
            <person name="Van Belleghem S.M."/>
            <person name="Kostlbacher S."/>
            <person name="Vangestel C."/>
        </authorList>
    </citation>
    <scope>NUCLEOTIDE SEQUENCE [LARGE SCALE GENOMIC DNA]</scope>
    <source>
        <strain evidence="1">W744_W776</strain>
    </source>
</reference>
<comment type="caution">
    <text evidence="1">The sequence shown here is derived from an EMBL/GenBank/DDBJ whole genome shotgun (WGS) entry which is preliminary data.</text>
</comment>
<gene>
    <name evidence="1" type="ORF">JTE90_029534</name>
</gene>
<name>A0AAV6VAK3_9ARAC</name>
<dbReference type="AlphaFoldDB" id="A0AAV6VAK3"/>
<evidence type="ECO:0000313" key="1">
    <source>
        <dbReference type="EMBL" id="KAG8193800.1"/>
    </source>
</evidence>
<accession>A0AAV6VAK3</accession>
<dbReference type="EMBL" id="JAFNEN010000114">
    <property type="protein sequence ID" value="KAG8193800.1"/>
    <property type="molecule type" value="Genomic_DNA"/>
</dbReference>
<dbReference type="Proteomes" id="UP000827092">
    <property type="component" value="Unassembled WGS sequence"/>
</dbReference>
<sequence length="91" mass="10539">MYIPLKYFPTTHQGVTVHPTANKSMPLLQVNFPFRDVVHQTKRSVREPPPPIRHLSPSQSTLNRFDMADFGLKRIKTSVSDSPYRLLHEKI</sequence>